<dbReference type="PRINTS" id="PR00633">
    <property type="entry name" value="RCCNDNSATION"/>
</dbReference>
<gene>
    <name evidence="9" type="ORF">OSB1V03_LOCUS10135</name>
</gene>
<dbReference type="Gene3D" id="1.10.510.10">
    <property type="entry name" value="Transferase(Phosphotransferase) domain 1"/>
    <property type="match status" value="1"/>
</dbReference>
<dbReference type="Gene3D" id="2.130.10.30">
    <property type="entry name" value="Regulator of chromosome condensation 1/beta-lactamase-inhibitor protein II"/>
    <property type="match status" value="1"/>
</dbReference>
<dbReference type="Proteomes" id="UP000759131">
    <property type="component" value="Unassembled WGS sequence"/>
</dbReference>
<dbReference type="PROSITE" id="PS00107">
    <property type="entry name" value="PROTEIN_KINASE_ATP"/>
    <property type="match status" value="1"/>
</dbReference>
<dbReference type="PANTHER" id="PTHR11042">
    <property type="entry name" value="EUKARYOTIC TRANSLATION INITIATION FACTOR 2-ALPHA KINASE EIF2-ALPHA KINASE -RELATED"/>
    <property type="match status" value="1"/>
</dbReference>
<dbReference type="PROSITE" id="PS50011">
    <property type="entry name" value="PROTEIN_KINASE_DOM"/>
    <property type="match status" value="1"/>
</dbReference>
<name>A0A7R9KX20_9ACAR</name>
<dbReference type="InterPro" id="IPR017441">
    <property type="entry name" value="Protein_kinase_ATP_BS"/>
</dbReference>
<evidence type="ECO:0000256" key="1">
    <source>
        <dbReference type="ARBA" id="ARBA00022679"/>
    </source>
</evidence>
<dbReference type="InterPro" id="IPR008271">
    <property type="entry name" value="Ser/Thr_kinase_AS"/>
</dbReference>
<evidence type="ECO:0000256" key="2">
    <source>
        <dbReference type="ARBA" id="ARBA00022741"/>
    </source>
</evidence>
<dbReference type="InterPro" id="IPR000408">
    <property type="entry name" value="Reg_chr_condens"/>
</dbReference>
<sequence>MMYNGKYKKQFVEMSAIGSGGFGTVFKVKDRLDDKIYAIKRMEFDFKDISDQQKLRRIEEVKNLVKLNSQYVVKCYYSWLECNYLYIQMEYCSQSLKSVLKDKHIVFGRQPDEAMKVFEYFISCEIFKEILECVHYLHTSCPQVIHRDLKPDNILIKHNIKFNRFIKLCDFGLATEHMPTSSVTSSGNPVSQSHSPDTGTFQYIAPEVHKRRYNTKADIYSMGVIAQHIFDLFDIDGPTKKYRLTTFSVKFNRLYKNNIQSMVNFAANERPNCIDVLQDYNNWSVGKHFKNCDIIPTNMGNIITKLHVFRDLDNCVNVLFKTSDDMVYVFGDNSNGCLGLRHNNPILSPELIPQLCQQNIQYFVNGCDFVLAVNDLNVVHGFGNNYWGQLGPVFGSFRIDTPFNLKIDLPKPGIISYLNDTTVAQITCGYNHVLALTSKGRVYAWGPNRYGQIGCGYTLTWRFPLTKHELNFNIYNIQTVYCYYRSSFAITTDGLVFSWGDNSGHHLGHNISDDNFSDNNYKQQFIEISTISSGGFGTVFQVKHRLDDKIYAVKRVQFGGKYHYFILMKTKNIEF</sequence>
<dbReference type="SUPFAM" id="SSF56112">
    <property type="entry name" value="Protein kinase-like (PK-like)"/>
    <property type="match status" value="1"/>
</dbReference>
<protein>
    <recommendedName>
        <fullName evidence="8">Protein kinase domain-containing protein</fullName>
    </recommendedName>
</protein>
<dbReference type="Pfam" id="PF00069">
    <property type="entry name" value="Pkinase"/>
    <property type="match status" value="1"/>
</dbReference>
<evidence type="ECO:0000256" key="6">
    <source>
        <dbReference type="PROSITE-ProRule" id="PRU00235"/>
    </source>
</evidence>
<reference evidence="9" key="1">
    <citation type="submission" date="2020-11" db="EMBL/GenBank/DDBJ databases">
        <authorList>
            <person name="Tran Van P."/>
        </authorList>
    </citation>
    <scope>NUCLEOTIDE SEQUENCE</scope>
</reference>
<evidence type="ECO:0000313" key="9">
    <source>
        <dbReference type="EMBL" id="CAD7629720.1"/>
    </source>
</evidence>
<dbReference type="Pfam" id="PF00415">
    <property type="entry name" value="RCC1"/>
    <property type="match status" value="1"/>
</dbReference>
<feature type="repeat" description="RCC1" evidence="6">
    <location>
        <begin position="377"/>
        <end position="439"/>
    </location>
</feature>
<evidence type="ECO:0000313" key="10">
    <source>
        <dbReference type="Proteomes" id="UP000759131"/>
    </source>
</evidence>
<dbReference type="PROSITE" id="PS00108">
    <property type="entry name" value="PROTEIN_KINASE_ST"/>
    <property type="match status" value="1"/>
</dbReference>
<dbReference type="Pfam" id="PF13540">
    <property type="entry name" value="RCC1_2"/>
    <property type="match status" value="2"/>
</dbReference>
<comment type="similarity">
    <text evidence="5">Belongs to the protein kinase superfamily. Ser/Thr protein kinase family. GCN2 subfamily.</text>
</comment>
<dbReference type="InterPro" id="IPR000719">
    <property type="entry name" value="Prot_kinase_dom"/>
</dbReference>
<feature type="domain" description="Protein kinase" evidence="8">
    <location>
        <begin position="11"/>
        <end position="284"/>
    </location>
</feature>
<dbReference type="InterPro" id="IPR011009">
    <property type="entry name" value="Kinase-like_dom_sf"/>
</dbReference>
<dbReference type="SMART" id="SM00220">
    <property type="entry name" value="S_TKc"/>
    <property type="match status" value="1"/>
</dbReference>
<keyword evidence="3" id="KW-0418">Kinase</keyword>
<keyword evidence="4 7" id="KW-0067">ATP-binding</keyword>
<accession>A0A7R9KX20</accession>
<dbReference type="EMBL" id="CAJPIZ010007242">
    <property type="protein sequence ID" value="CAG2110150.1"/>
    <property type="molecule type" value="Genomic_DNA"/>
</dbReference>
<dbReference type="EMBL" id="OC861817">
    <property type="protein sequence ID" value="CAD7629720.1"/>
    <property type="molecule type" value="Genomic_DNA"/>
</dbReference>
<dbReference type="InterPro" id="IPR050339">
    <property type="entry name" value="CC_SR_Kinase"/>
</dbReference>
<dbReference type="AlphaFoldDB" id="A0A7R9KX20"/>
<dbReference type="GO" id="GO:0005524">
    <property type="term" value="F:ATP binding"/>
    <property type="evidence" value="ECO:0007669"/>
    <property type="project" value="UniProtKB-UniRule"/>
</dbReference>
<feature type="binding site" evidence="7">
    <location>
        <position position="40"/>
    </location>
    <ligand>
        <name>ATP</name>
        <dbReference type="ChEBI" id="CHEBI:30616"/>
    </ligand>
</feature>
<feature type="repeat" description="RCC1" evidence="6">
    <location>
        <begin position="440"/>
        <end position="493"/>
    </location>
</feature>
<organism evidence="9">
    <name type="scientific">Medioppia subpectinata</name>
    <dbReference type="NCBI Taxonomy" id="1979941"/>
    <lineage>
        <taxon>Eukaryota</taxon>
        <taxon>Metazoa</taxon>
        <taxon>Ecdysozoa</taxon>
        <taxon>Arthropoda</taxon>
        <taxon>Chelicerata</taxon>
        <taxon>Arachnida</taxon>
        <taxon>Acari</taxon>
        <taxon>Acariformes</taxon>
        <taxon>Sarcoptiformes</taxon>
        <taxon>Oribatida</taxon>
        <taxon>Brachypylina</taxon>
        <taxon>Oppioidea</taxon>
        <taxon>Oppiidae</taxon>
        <taxon>Medioppia</taxon>
    </lineage>
</organism>
<dbReference type="PROSITE" id="PS50012">
    <property type="entry name" value="RCC1_3"/>
    <property type="match status" value="2"/>
</dbReference>
<evidence type="ECO:0000256" key="7">
    <source>
        <dbReference type="PROSITE-ProRule" id="PRU10141"/>
    </source>
</evidence>
<dbReference type="Gene3D" id="3.30.200.20">
    <property type="entry name" value="Phosphorylase Kinase, domain 1"/>
    <property type="match status" value="1"/>
</dbReference>
<evidence type="ECO:0000256" key="5">
    <source>
        <dbReference type="ARBA" id="ARBA00037982"/>
    </source>
</evidence>
<keyword evidence="10" id="KW-1185">Reference proteome</keyword>
<keyword evidence="2 7" id="KW-0547">Nucleotide-binding</keyword>
<dbReference type="OrthoDB" id="61110at2759"/>
<dbReference type="InterPro" id="IPR009091">
    <property type="entry name" value="RCC1/BLIP-II"/>
</dbReference>
<proteinExistence type="inferred from homology"/>
<evidence type="ECO:0000256" key="3">
    <source>
        <dbReference type="ARBA" id="ARBA00022777"/>
    </source>
</evidence>
<evidence type="ECO:0000256" key="4">
    <source>
        <dbReference type="ARBA" id="ARBA00022840"/>
    </source>
</evidence>
<dbReference type="SUPFAM" id="SSF50985">
    <property type="entry name" value="RCC1/BLIP-II"/>
    <property type="match status" value="1"/>
</dbReference>
<dbReference type="GO" id="GO:0004672">
    <property type="term" value="F:protein kinase activity"/>
    <property type="evidence" value="ECO:0007669"/>
    <property type="project" value="InterPro"/>
</dbReference>
<keyword evidence="1" id="KW-0808">Transferase</keyword>
<evidence type="ECO:0000259" key="8">
    <source>
        <dbReference type="PROSITE" id="PS50011"/>
    </source>
</evidence>
<dbReference type="GO" id="GO:0005634">
    <property type="term" value="C:nucleus"/>
    <property type="evidence" value="ECO:0007669"/>
    <property type="project" value="TreeGrafter"/>
</dbReference>
<dbReference type="GO" id="GO:0005737">
    <property type="term" value="C:cytoplasm"/>
    <property type="evidence" value="ECO:0007669"/>
    <property type="project" value="TreeGrafter"/>
</dbReference>